<dbReference type="Pfam" id="PF03562">
    <property type="entry name" value="MltA"/>
    <property type="match status" value="1"/>
</dbReference>
<dbReference type="InterPro" id="IPR010611">
    <property type="entry name" value="3D_dom"/>
</dbReference>
<dbReference type="AlphaFoldDB" id="A0A368L511"/>
<evidence type="ECO:0000313" key="8">
    <source>
        <dbReference type="EMBL" id="RCS58605.1"/>
    </source>
</evidence>
<dbReference type="InterPro" id="IPR005300">
    <property type="entry name" value="MltA_B"/>
</dbReference>
<evidence type="ECO:0000256" key="6">
    <source>
        <dbReference type="SAM" id="MobiDB-lite"/>
    </source>
</evidence>
<keyword evidence="4" id="KW-0961">Cell wall biogenesis/degradation</keyword>
<dbReference type="GO" id="GO:0009254">
    <property type="term" value="P:peptidoglycan turnover"/>
    <property type="evidence" value="ECO:0007669"/>
    <property type="project" value="InterPro"/>
</dbReference>
<dbReference type="GO" id="GO:0008933">
    <property type="term" value="F:peptidoglycan lytic transglycosylase activity"/>
    <property type="evidence" value="ECO:0007669"/>
    <property type="project" value="TreeGrafter"/>
</dbReference>
<organism evidence="8 9">
    <name type="scientific">Parvibium lacunae</name>
    <dbReference type="NCBI Taxonomy" id="1888893"/>
    <lineage>
        <taxon>Bacteria</taxon>
        <taxon>Pseudomonadati</taxon>
        <taxon>Pseudomonadota</taxon>
        <taxon>Betaproteobacteria</taxon>
        <taxon>Burkholderiales</taxon>
        <taxon>Alcaligenaceae</taxon>
        <taxon>Parvibium</taxon>
    </lineage>
</organism>
<accession>A0A368L511</accession>
<name>A0A368L511_9BURK</name>
<evidence type="ECO:0000259" key="7">
    <source>
        <dbReference type="SMART" id="SM00925"/>
    </source>
</evidence>
<dbReference type="OrthoDB" id="9783686at2"/>
<sequence>MPSSLSVTGELSPIKHTLLPWLRAVSSSCRFARQGLLATIGILAGCAGVAPPPSAPPTSTPTAPAVSSQTGTAPVLGTPQRQLVPISWAALPGWQDDDLSEFASAWEAQCAVVGQREGRFATPDWRRLCELARSQGLNATSDGSRWRQFIETHFTPQRVELVTTTESGSATPEKQTQGLITGYYEPLYQGSLQPTASHSTALYGVPPDLIQVELSTVYPALKGQRVRGRLLTLPNGRQQLVPYFSRAEFAARRHAPPYAGRELVWLDPVDAFFIEVQGSGRVRLPDGKILRVGYAEQNGHPYKSIGRWLVEQGELNLEQATAQGIRDWAARYPGRRQELLNANPSLVFFRELTTLKPEQGPLGSLGVPLVAQRSVAIDPSFIPLGALLFVNTTLPATQKPLQRLMLAQDTGGAIRGAIRADYFWGTGPAAGEQAGKMRQAGELYWLVPKTERP</sequence>
<dbReference type="GO" id="GO:0004553">
    <property type="term" value="F:hydrolase activity, hydrolyzing O-glycosyl compounds"/>
    <property type="evidence" value="ECO:0007669"/>
    <property type="project" value="InterPro"/>
</dbReference>
<evidence type="ECO:0000256" key="4">
    <source>
        <dbReference type="ARBA" id="ARBA00023316"/>
    </source>
</evidence>
<dbReference type="CDD" id="cd14668">
    <property type="entry name" value="mlta_B"/>
    <property type="match status" value="1"/>
</dbReference>
<dbReference type="PANTHER" id="PTHR30124">
    <property type="entry name" value="MEMBRANE-BOUND LYTIC MUREIN TRANSGLYCOSYLASE A"/>
    <property type="match status" value="1"/>
</dbReference>
<dbReference type="PIRSF" id="PIRSF019422">
    <property type="entry name" value="MltA"/>
    <property type="match status" value="1"/>
</dbReference>
<dbReference type="Pfam" id="PF06725">
    <property type="entry name" value="3D"/>
    <property type="match status" value="1"/>
</dbReference>
<proteinExistence type="predicted"/>
<dbReference type="EMBL" id="QPGB01000002">
    <property type="protein sequence ID" value="RCS58605.1"/>
    <property type="molecule type" value="Genomic_DNA"/>
</dbReference>
<dbReference type="EC" id="4.2.2.n1" evidence="2"/>
<dbReference type="PANTHER" id="PTHR30124:SF0">
    <property type="entry name" value="MEMBRANE-BOUND LYTIC MUREIN TRANSGLYCOSYLASE A"/>
    <property type="match status" value="1"/>
</dbReference>
<dbReference type="Gene3D" id="2.40.240.50">
    <property type="entry name" value="Barwin-like endoglucanases"/>
    <property type="match status" value="1"/>
</dbReference>
<dbReference type="SMART" id="SM00925">
    <property type="entry name" value="MltA"/>
    <property type="match status" value="1"/>
</dbReference>
<dbReference type="InterPro" id="IPR036908">
    <property type="entry name" value="RlpA-like_sf"/>
</dbReference>
<keyword evidence="3" id="KW-0456">Lyase</keyword>
<dbReference type="Proteomes" id="UP000252357">
    <property type="component" value="Unassembled WGS sequence"/>
</dbReference>
<evidence type="ECO:0000256" key="2">
    <source>
        <dbReference type="ARBA" id="ARBA00012587"/>
    </source>
</evidence>
<evidence type="ECO:0000256" key="1">
    <source>
        <dbReference type="ARBA" id="ARBA00001420"/>
    </source>
</evidence>
<reference evidence="8 9" key="1">
    <citation type="journal article" date="2018" name="Int. J. Syst. Evol. Microbiol.">
        <title>Parvibium lacunae gen. nov., sp. nov., a new member of the family Alcaligenaceae isolated from a freshwater pond.</title>
        <authorList>
            <person name="Chen W.M."/>
            <person name="Xie P.B."/>
            <person name="Hsu M.Y."/>
            <person name="Sheu S.Y."/>
        </authorList>
    </citation>
    <scope>NUCLEOTIDE SEQUENCE [LARGE SCALE GENOMIC DNA]</scope>
    <source>
        <strain evidence="8 9">KMB9</strain>
    </source>
</reference>
<dbReference type="RefSeq" id="WP_114402690.1">
    <property type="nucleotide sequence ID" value="NZ_QPGB01000002.1"/>
</dbReference>
<gene>
    <name evidence="8" type="ORF">DU000_07315</name>
</gene>
<evidence type="ECO:0000256" key="5">
    <source>
        <dbReference type="ARBA" id="ARBA00030918"/>
    </source>
</evidence>
<feature type="domain" description="Lytic transglycosylase MltA" evidence="7">
    <location>
        <begin position="187"/>
        <end position="350"/>
    </location>
</feature>
<dbReference type="GO" id="GO:0009253">
    <property type="term" value="P:peptidoglycan catabolic process"/>
    <property type="evidence" value="ECO:0007669"/>
    <property type="project" value="TreeGrafter"/>
</dbReference>
<dbReference type="SUPFAM" id="SSF50685">
    <property type="entry name" value="Barwin-like endoglucanases"/>
    <property type="match status" value="1"/>
</dbReference>
<feature type="region of interest" description="Disordered" evidence="6">
    <location>
        <begin position="52"/>
        <end position="76"/>
    </location>
</feature>
<dbReference type="GO" id="GO:0071555">
    <property type="term" value="P:cell wall organization"/>
    <property type="evidence" value="ECO:0007669"/>
    <property type="project" value="UniProtKB-KW"/>
</dbReference>
<comment type="caution">
    <text evidence="8">The sequence shown here is derived from an EMBL/GenBank/DDBJ whole genome shotgun (WGS) entry which is preliminary data.</text>
</comment>
<dbReference type="Gene3D" id="2.40.40.10">
    <property type="entry name" value="RlpA-like domain"/>
    <property type="match status" value="1"/>
</dbReference>
<dbReference type="CDD" id="cd14485">
    <property type="entry name" value="mltA_like_LT_A"/>
    <property type="match status" value="1"/>
</dbReference>
<dbReference type="GO" id="GO:0019867">
    <property type="term" value="C:outer membrane"/>
    <property type="evidence" value="ECO:0007669"/>
    <property type="project" value="InterPro"/>
</dbReference>
<evidence type="ECO:0000256" key="3">
    <source>
        <dbReference type="ARBA" id="ARBA00023239"/>
    </source>
</evidence>
<evidence type="ECO:0000313" key="9">
    <source>
        <dbReference type="Proteomes" id="UP000252357"/>
    </source>
</evidence>
<keyword evidence="9" id="KW-1185">Reference proteome</keyword>
<comment type="catalytic activity">
    <reaction evidence="1">
        <text>Exolytic cleavage of the (1-&gt;4)-beta-glycosidic linkage between N-acetylmuramic acid (MurNAc) and N-acetylglucosamine (GlcNAc) residues in peptidoglycan, from either the reducing or the non-reducing ends of the peptidoglycan chains, with concomitant formation of a 1,6-anhydrobond in the MurNAc residue.</text>
        <dbReference type="EC" id="4.2.2.n1"/>
    </reaction>
</comment>
<dbReference type="InterPro" id="IPR026044">
    <property type="entry name" value="MltA"/>
</dbReference>
<protein>
    <recommendedName>
        <fullName evidence="2">peptidoglycan lytic exotransglycosylase</fullName>
        <ecNumber evidence="2">4.2.2.n1</ecNumber>
    </recommendedName>
    <alternativeName>
        <fullName evidence="5">Murein hydrolase A</fullName>
    </alternativeName>
</protein>